<keyword evidence="4 7" id="KW-0238">DNA-binding</keyword>
<protein>
    <submittedName>
        <fullName evidence="10">Response regulator transcription factor</fullName>
    </submittedName>
</protein>
<dbReference type="CDD" id="cd19935">
    <property type="entry name" value="REC_OmpR_CusR-like"/>
    <property type="match status" value="1"/>
</dbReference>
<dbReference type="InterPro" id="IPR011006">
    <property type="entry name" value="CheY-like_superfamily"/>
</dbReference>
<dbReference type="InterPro" id="IPR016032">
    <property type="entry name" value="Sig_transdc_resp-reg_C-effctor"/>
</dbReference>
<sequence length="226" mass="25041">MKLLIVEDDREAAAYVVKAFAEAGHVADHAADGVDAYELATGQTYDVLVVDRMLPKLDGLSLIGRLRAEGAKTPVLILSALGQVDDRVQGLRAGGDDYLTKPYAFAELLARVEALSRRGGPAATETVYRIGELELDRLSHTVTRGGQDIPLQPREFRLLEYLMRNAGQVVTRTMLLENVWDYHFDPQTNVIDVHVSRLRSKIDKGFDKPLLHTVRGAGYMIRDGAR</sequence>
<organism evidence="10 11">
    <name type="scientific">Hansschlegelia quercus</name>
    <dbReference type="NCBI Taxonomy" id="2528245"/>
    <lineage>
        <taxon>Bacteria</taxon>
        <taxon>Pseudomonadati</taxon>
        <taxon>Pseudomonadota</taxon>
        <taxon>Alphaproteobacteria</taxon>
        <taxon>Hyphomicrobiales</taxon>
        <taxon>Methylopilaceae</taxon>
        <taxon>Hansschlegelia</taxon>
    </lineage>
</organism>
<dbReference type="GO" id="GO:0000976">
    <property type="term" value="F:transcription cis-regulatory region binding"/>
    <property type="evidence" value="ECO:0007669"/>
    <property type="project" value="TreeGrafter"/>
</dbReference>
<dbReference type="InterPro" id="IPR001867">
    <property type="entry name" value="OmpR/PhoB-type_DNA-bd"/>
</dbReference>
<feature type="domain" description="OmpR/PhoB-type" evidence="9">
    <location>
        <begin position="125"/>
        <end position="223"/>
    </location>
</feature>
<dbReference type="Gene3D" id="3.40.50.2300">
    <property type="match status" value="1"/>
</dbReference>
<dbReference type="GO" id="GO:0032993">
    <property type="term" value="C:protein-DNA complex"/>
    <property type="evidence" value="ECO:0007669"/>
    <property type="project" value="TreeGrafter"/>
</dbReference>
<evidence type="ECO:0000256" key="6">
    <source>
        <dbReference type="PROSITE-ProRule" id="PRU00169"/>
    </source>
</evidence>
<dbReference type="GO" id="GO:0005829">
    <property type="term" value="C:cytosol"/>
    <property type="evidence" value="ECO:0007669"/>
    <property type="project" value="TreeGrafter"/>
</dbReference>
<dbReference type="AlphaFoldDB" id="A0A4Q9GEH6"/>
<dbReference type="SMART" id="SM00448">
    <property type="entry name" value="REC"/>
    <property type="match status" value="1"/>
</dbReference>
<evidence type="ECO:0000256" key="3">
    <source>
        <dbReference type="ARBA" id="ARBA00023015"/>
    </source>
</evidence>
<dbReference type="InterPro" id="IPR036388">
    <property type="entry name" value="WH-like_DNA-bd_sf"/>
</dbReference>
<dbReference type="GO" id="GO:0000156">
    <property type="term" value="F:phosphorelay response regulator activity"/>
    <property type="evidence" value="ECO:0007669"/>
    <property type="project" value="TreeGrafter"/>
</dbReference>
<dbReference type="InterPro" id="IPR001789">
    <property type="entry name" value="Sig_transdc_resp-reg_receiver"/>
</dbReference>
<evidence type="ECO:0000256" key="7">
    <source>
        <dbReference type="PROSITE-ProRule" id="PRU01091"/>
    </source>
</evidence>
<dbReference type="Proteomes" id="UP000291613">
    <property type="component" value="Unassembled WGS sequence"/>
</dbReference>
<dbReference type="SUPFAM" id="SSF52172">
    <property type="entry name" value="CheY-like"/>
    <property type="match status" value="1"/>
</dbReference>
<evidence type="ECO:0000256" key="2">
    <source>
        <dbReference type="ARBA" id="ARBA00023012"/>
    </source>
</evidence>
<dbReference type="FunFam" id="1.10.10.10:FF:000005">
    <property type="entry name" value="Two-component system response regulator"/>
    <property type="match status" value="1"/>
</dbReference>
<evidence type="ECO:0000256" key="4">
    <source>
        <dbReference type="ARBA" id="ARBA00023125"/>
    </source>
</evidence>
<evidence type="ECO:0000313" key="10">
    <source>
        <dbReference type="EMBL" id="TBN48763.1"/>
    </source>
</evidence>
<evidence type="ECO:0000256" key="5">
    <source>
        <dbReference type="ARBA" id="ARBA00023163"/>
    </source>
</evidence>
<dbReference type="Gene3D" id="1.10.10.10">
    <property type="entry name" value="Winged helix-like DNA-binding domain superfamily/Winged helix DNA-binding domain"/>
    <property type="match status" value="1"/>
</dbReference>
<evidence type="ECO:0000259" key="9">
    <source>
        <dbReference type="PROSITE" id="PS51755"/>
    </source>
</evidence>
<name>A0A4Q9GEH6_9HYPH</name>
<evidence type="ECO:0000256" key="1">
    <source>
        <dbReference type="ARBA" id="ARBA00022553"/>
    </source>
</evidence>
<dbReference type="Gene3D" id="6.10.250.690">
    <property type="match status" value="1"/>
</dbReference>
<keyword evidence="3" id="KW-0805">Transcription regulation</keyword>
<dbReference type="PROSITE" id="PS50110">
    <property type="entry name" value="RESPONSE_REGULATORY"/>
    <property type="match status" value="1"/>
</dbReference>
<dbReference type="CDD" id="cd00383">
    <property type="entry name" value="trans_reg_C"/>
    <property type="match status" value="1"/>
</dbReference>
<dbReference type="SUPFAM" id="SSF46894">
    <property type="entry name" value="C-terminal effector domain of the bipartite response regulators"/>
    <property type="match status" value="1"/>
</dbReference>
<feature type="domain" description="Response regulatory" evidence="8">
    <location>
        <begin position="2"/>
        <end position="116"/>
    </location>
</feature>
<dbReference type="PANTHER" id="PTHR48111:SF76">
    <property type="entry name" value="TWO-COMPONENT RESPONSE REGULATOR"/>
    <property type="match status" value="1"/>
</dbReference>
<dbReference type="OrthoDB" id="9802426at2"/>
<dbReference type="EMBL" id="SIUB01000007">
    <property type="protein sequence ID" value="TBN48763.1"/>
    <property type="molecule type" value="Genomic_DNA"/>
</dbReference>
<reference evidence="10 11" key="1">
    <citation type="submission" date="2019-02" db="EMBL/GenBank/DDBJ databases">
        <title>Hansschlegelia quercus sp. nov., a novel methylotrophic bacterium from buds of oak (Quercus robur L.).</title>
        <authorList>
            <person name="Agafonova N.V."/>
            <person name="Kaparullina E.N."/>
            <person name="Grouzdev D.S."/>
            <person name="Doronina N.V."/>
        </authorList>
    </citation>
    <scope>NUCLEOTIDE SEQUENCE [LARGE SCALE GENOMIC DNA]</scope>
    <source>
        <strain evidence="10 11">Dub</strain>
    </source>
</reference>
<keyword evidence="2" id="KW-0902">Two-component regulatory system</keyword>
<gene>
    <name evidence="10" type="ORF">EYR15_14000</name>
</gene>
<dbReference type="Pfam" id="PF00072">
    <property type="entry name" value="Response_reg"/>
    <property type="match status" value="1"/>
</dbReference>
<evidence type="ECO:0000313" key="11">
    <source>
        <dbReference type="Proteomes" id="UP000291613"/>
    </source>
</evidence>
<accession>A0A4Q9GEH6</accession>
<keyword evidence="1 6" id="KW-0597">Phosphoprotein</keyword>
<keyword evidence="11" id="KW-1185">Reference proteome</keyword>
<comment type="caution">
    <text evidence="10">The sequence shown here is derived from an EMBL/GenBank/DDBJ whole genome shotgun (WGS) entry which is preliminary data.</text>
</comment>
<dbReference type="PROSITE" id="PS51755">
    <property type="entry name" value="OMPR_PHOB"/>
    <property type="match status" value="1"/>
</dbReference>
<dbReference type="SMART" id="SM00862">
    <property type="entry name" value="Trans_reg_C"/>
    <property type="match status" value="1"/>
</dbReference>
<feature type="modified residue" description="4-aspartylphosphate" evidence="6">
    <location>
        <position position="51"/>
    </location>
</feature>
<feature type="DNA-binding region" description="OmpR/PhoB-type" evidence="7">
    <location>
        <begin position="125"/>
        <end position="223"/>
    </location>
</feature>
<dbReference type="PANTHER" id="PTHR48111">
    <property type="entry name" value="REGULATOR OF RPOS"/>
    <property type="match status" value="1"/>
</dbReference>
<dbReference type="Pfam" id="PF00486">
    <property type="entry name" value="Trans_reg_C"/>
    <property type="match status" value="1"/>
</dbReference>
<keyword evidence="5" id="KW-0804">Transcription</keyword>
<evidence type="ECO:0000259" key="8">
    <source>
        <dbReference type="PROSITE" id="PS50110"/>
    </source>
</evidence>
<proteinExistence type="predicted"/>
<dbReference type="GO" id="GO:0006355">
    <property type="term" value="P:regulation of DNA-templated transcription"/>
    <property type="evidence" value="ECO:0007669"/>
    <property type="project" value="InterPro"/>
</dbReference>
<dbReference type="InterPro" id="IPR039420">
    <property type="entry name" value="WalR-like"/>
</dbReference>